<keyword evidence="3" id="KW-1185">Reference proteome</keyword>
<dbReference type="Pfam" id="PF19643">
    <property type="entry name" value="DUF6146"/>
    <property type="match status" value="1"/>
</dbReference>
<comment type="caution">
    <text evidence="2">The sequence shown here is derived from an EMBL/GenBank/DDBJ whole genome shotgun (WGS) entry which is preliminary data.</text>
</comment>
<name>A0ABU2KHP5_9FLAO</name>
<protein>
    <submittedName>
        <fullName evidence="2">DUF6146 family protein</fullName>
    </submittedName>
</protein>
<dbReference type="PROSITE" id="PS51257">
    <property type="entry name" value="PROKAR_LIPOPROTEIN"/>
    <property type="match status" value="1"/>
</dbReference>
<dbReference type="EMBL" id="JAVRBG010000005">
    <property type="protein sequence ID" value="MDT0294225.1"/>
    <property type="molecule type" value="Genomic_DNA"/>
</dbReference>
<dbReference type="RefSeq" id="WP_311401179.1">
    <property type="nucleotide sequence ID" value="NZ_JAVRBG010000005.1"/>
</dbReference>
<gene>
    <name evidence="2" type="ORF">RLT85_06225</name>
</gene>
<evidence type="ECO:0000313" key="3">
    <source>
        <dbReference type="Proteomes" id="UP001182991"/>
    </source>
</evidence>
<evidence type="ECO:0000256" key="1">
    <source>
        <dbReference type="SAM" id="SignalP"/>
    </source>
</evidence>
<evidence type="ECO:0000313" key="2">
    <source>
        <dbReference type="EMBL" id="MDT0294225.1"/>
    </source>
</evidence>
<accession>A0ABU2KHP5</accession>
<feature type="chain" id="PRO_5046353526" evidence="1">
    <location>
        <begin position="22"/>
        <end position="135"/>
    </location>
</feature>
<feature type="signal peptide" evidence="1">
    <location>
        <begin position="1"/>
        <end position="21"/>
    </location>
</feature>
<keyword evidence="1" id="KW-0732">Signal</keyword>
<reference evidence="3" key="1">
    <citation type="submission" date="2023-07" db="EMBL/GenBank/DDBJ databases">
        <title>Isolating and identifying novel microbial strains from the Mariana Trench.</title>
        <authorList>
            <person name="Fu H."/>
        </authorList>
    </citation>
    <scope>NUCLEOTIDE SEQUENCE [LARGE SCALE GENOMIC DNA]</scope>
    <source>
        <strain evidence="3">T-y2</strain>
    </source>
</reference>
<organism evidence="2 3">
    <name type="scientific">Mesonia ostreae</name>
    <dbReference type="NCBI Taxonomy" id="861110"/>
    <lineage>
        <taxon>Bacteria</taxon>
        <taxon>Pseudomonadati</taxon>
        <taxon>Bacteroidota</taxon>
        <taxon>Flavobacteriia</taxon>
        <taxon>Flavobacteriales</taxon>
        <taxon>Flavobacteriaceae</taxon>
        <taxon>Mesonia</taxon>
    </lineage>
</organism>
<proteinExistence type="predicted"/>
<dbReference type="InterPro" id="IPR046144">
    <property type="entry name" value="DUF6146"/>
</dbReference>
<sequence length="135" mass="15852">MKNFIYICVLIFAMYSCSSTAKLSESNPEVASNENKGTLTITNNNLAYEIIIGEPGYNAWLSKQQPKNTYHLNFLEKKNASFSSSYNDRVANKNYNQDFYPWEINYDPNLKYGLEVNYSLYTYFLYFQEKYNQTL</sequence>
<dbReference type="Proteomes" id="UP001182991">
    <property type="component" value="Unassembled WGS sequence"/>
</dbReference>